<evidence type="ECO:0000313" key="2">
    <source>
        <dbReference type="Proteomes" id="UP000464577"/>
    </source>
</evidence>
<gene>
    <name evidence="1" type="ORF">GJR95_23260</name>
</gene>
<dbReference type="EMBL" id="CP045997">
    <property type="protein sequence ID" value="QHV97745.1"/>
    <property type="molecule type" value="Genomic_DNA"/>
</dbReference>
<evidence type="ECO:0000313" key="1">
    <source>
        <dbReference type="EMBL" id="QHV97745.1"/>
    </source>
</evidence>
<accession>A0A6P1VY99</accession>
<sequence length="79" mass="9010">MDESIGGVKSGLRTDTTTLTALLTHSPFNNDKKSGDKPYYAIWFPEKANQLKNLGLRQDFLFMDHLRLCYKSTDYAALH</sequence>
<dbReference type="AlphaFoldDB" id="A0A6P1VY99"/>
<reference evidence="1 2" key="1">
    <citation type="submission" date="2019-11" db="EMBL/GenBank/DDBJ databases">
        <title>Spirosoma endbachense sp. nov., isolated from a natural salt meadow.</title>
        <authorList>
            <person name="Rojas J."/>
            <person name="Ambika Manirajan B."/>
            <person name="Ratering S."/>
            <person name="Suarez C."/>
            <person name="Geissler-Plaum R."/>
            <person name="Schnell S."/>
        </authorList>
    </citation>
    <scope>NUCLEOTIDE SEQUENCE [LARGE SCALE GENOMIC DNA]</scope>
    <source>
        <strain evidence="1 2">I-24</strain>
    </source>
</reference>
<name>A0A6P1VY99_9BACT</name>
<protein>
    <submittedName>
        <fullName evidence="1">Uncharacterized protein</fullName>
    </submittedName>
</protein>
<keyword evidence="2" id="KW-1185">Reference proteome</keyword>
<dbReference type="Proteomes" id="UP000464577">
    <property type="component" value="Chromosome"/>
</dbReference>
<dbReference type="RefSeq" id="WP_162388156.1">
    <property type="nucleotide sequence ID" value="NZ_CP045997.1"/>
</dbReference>
<dbReference type="KEGG" id="senf:GJR95_23260"/>
<proteinExistence type="predicted"/>
<organism evidence="1 2">
    <name type="scientific">Spirosoma endbachense</name>
    <dbReference type="NCBI Taxonomy" id="2666025"/>
    <lineage>
        <taxon>Bacteria</taxon>
        <taxon>Pseudomonadati</taxon>
        <taxon>Bacteroidota</taxon>
        <taxon>Cytophagia</taxon>
        <taxon>Cytophagales</taxon>
        <taxon>Cytophagaceae</taxon>
        <taxon>Spirosoma</taxon>
    </lineage>
</organism>